<keyword evidence="1" id="KW-0732">Signal</keyword>
<feature type="signal peptide" evidence="1">
    <location>
        <begin position="1"/>
        <end position="36"/>
    </location>
</feature>
<gene>
    <name evidence="3" type="ORF">HNQ65_002835</name>
</gene>
<dbReference type="Gene3D" id="3.40.33.10">
    <property type="entry name" value="CAP"/>
    <property type="match status" value="1"/>
</dbReference>
<comment type="caution">
    <text evidence="3">The sequence shown here is derived from an EMBL/GenBank/DDBJ whole genome shotgun (WGS) entry which is preliminary data.</text>
</comment>
<protein>
    <submittedName>
        <fullName evidence="3">Uncharacterized protein YkwD</fullName>
    </submittedName>
</protein>
<reference evidence="3 4" key="1">
    <citation type="submission" date="2020-08" db="EMBL/GenBank/DDBJ databases">
        <title>Genomic Encyclopedia of Type Strains, Phase IV (KMG-IV): sequencing the most valuable type-strain genomes for metagenomic binning, comparative biology and taxonomic classification.</title>
        <authorList>
            <person name="Goeker M."/>
        </authorList>
    </citation>
    <scope>NUCLEOTIDE SEQUENCE [LARGE SCALE GENOMIC DNA]</scope>
    <source>
        <strain evidence="3 4">DSM 12252</strain>
    </source>
</reference>
<dbReference type="SUPFAM" id="SSF55797">
    <property type="entry name" value="PR-1-like"/>
    <property type="match status" value="1"/>
</dbReference>
<dbReference type="Pfam" id="PF00188">
    <property type="entry name" value="CAP"/>
    <property type="match status" value="1"/>
</dbReference>
<name>A0A7W7YC19_9BACT</name>
<evidence type="ECO:0000259" key="2">
    <source>
        <dbReference type="Pfam" id="PF00188"/>
    </source>
</evidence>
<evidence type="ECO:0000313" key="3">
    <source>
        <dbReference type="EMBL" id="MBB5033252.1"/>
    </source>
</evidence>
<feature type="chain" id="PRO_5030996949" evidence="1">
    <location>
        <begin position="37"/>
        <end position="382"/>
    </location>
</feature>
<keyword evidence="4" id="KW-1185">Reference proteome</keyword>
<feature type="domain" description="SCP" evidence="2">
    <location>
        <begin position="48"/>
        <end position="217"/>
    </location>
</feature>
<proteinExistence type="predicted"/>
<sequence>MNHFSPVHPTTRIRAWRGWCMGLFCVAALLLSQGWAADPTAEQQYMLELINRFRSDPQNELSNLVNFSSPGVWDTPKSNDPSIAYALNYFGTSASDLAAQFASLTAAPPLAWNSALNVSAANYSNLMVSADQQSHTLDGLSLDQRIQNGGYGANWLQVGENLFASAQSPLHAHAAFVIDWGDGNGSTAGYGNGIQSPAGHRDLLLNSGMKEIGIGFQSVSIPGTNVNATGPYVVTEHLASQFRYDGVHYISDAILTGSVYQDTIVHDAFYEPGEGLAGRAINVYNDATGILVASGFSNSAGGFNITLTGLTDGVVYRVEAPDTGLAAKTFTLTEHTDDYGVPVMMYDNVYQSFAVVPEPGSLLLCLAAGLSLWHRRSRRFPC</sequence>
<dbReference type="EMBL" id="JACHIG010000005">
    <property type="protein sequence ID" value="MBB5033252.1"/>
    <property type="molecule type" value="Genomic_DNA"/>
</dbReference>
<organism evidence="3 4">
    <name type="scientific">Prosthecobacter vanneervenii</name>
    <dbReference type="NCBI Taxonomy" id="48466"/>
    <lineage>
        <taxon>Bacteria</taxon>
        <taxon>Pseudomonadati</taxon>
        <taxon>Verrucomicrobiota</taxon>
        <taxon>Verrucomicrobiia</taxon>
        <taxon>Verrucomicrobiales</taxon>
        <taxon>Verrucomicrobiaceae</taxon>
        <taxon>Prosthecobacter</taxon>
    </lineage>
</organism>
<dbReference type="Proteomes" id="UP000590740">
    <property type="component" value="Unassembled WGS sequence"/>
</dbReference>
<dbReference type="PANTHER" id="PTHR31157">
    <property type="entry name" value="SCP DOMAIN-CONTAINING PROTEIN"/>
    <property type="match status" value="1"/>
</dbReference>
<accession>A0A7W7YC19</accession>
<evidence type="ECO:0000313" key="4">
    <source>
        <dbReference type="Proteomes" id="UP000590740"/>
    </source>
</evidence>
<evidence type="ECO:0000256" key="1">
    <source>
        <dbReference type="SAM" id="SignalP"/>
    </source>
</evidence>
<dbReference type="InterPro" id="IPR035940">
    <property type="entry name" value="CAP_sf"/>
</dbReference>
<dbReference type="AlphaFoldDB" id="A0A7W7YC19"/>
<dbReference type="RefSeq" id="WP_184340162.1">
    <property type="nucleotide sequence ID" value="NZ_JACHIG010000005.1"/>
</dbReference>
<dbReference type="InterPro" id="IPR014044">
    <property type="entry name" value="CAP_dom"/>
</dbReference>
<dbReference type="PANTHER" id="PTHR31157:SF1">
    <property type="entry name" value="SCP DOMAIN-CONTAINING PROTEIN"/>
    <property type="match status" value="1"/>
</dbReference>